<gene>
    <name evidence="2" type="ORF">SETTUDRAFT_23503</name>
</gene>
<dbReference type="GeneID" id="19402683"/>
<evidence type="ECO:0000256" key="1">
    <source>
        <dbReference type="SAM" id="MobiDB-lite"/>
    </source>
</evidence>
<dbReference type="RefSeq" id="XP_008030078.1">
    <property type="nucleotide sequence ID" value="XM_008031887.1"/>
</dbReference>
<reference evidence="2 3" key="1">
    <citation type="journal article" date="2012" name="PLoS Pathog.">
        <title>Diverse lifestyles and strategies of plant pathogenesis encoded in the genomes of eighteen Dothideomycetes fungi.</title>
        <authorList>
            <person name="Ohm R.A."/>
            <person name="Feau N."/>
            <person name="Henrissat B."/>
            <person name="Schoch C.L."/>
            <person name="Horwitz B.A."/>
            <person name="Barry K.W."/>
            <person name="Condon B.J."/>
            <person name="Copeland A.C."/>
            <person name="Dhillon B."/>
            <person name="Glaser F."/>
            <person name="Hesse C.N."/>
            <person name="Kosti I."/>
            <person name="LaButti K."/>
            <person name="Lindquist E.A."/>
            <person name="Lucas S."/>
            <person name="Salamov A.A."/>
            <person name="Bradshaw R.E."/>
            <person name="Ciuffetti L."/>
            <person name="Hamelin R.C."/>
            <person name="Kema G.H.J."/>
            <person name="Lawrence C."/>
            <person name="Scott J.A."/>
            <person name="Spatafora J.W."/>
            <person name="Turgeon B.G."/>
            <person name="de Wit P.J.G.M."/>
            <person name="Zhong S."/>
            <person name="Goodwin S.B."/>
            <person name="Grigoriev I.V."/>
        </authorList>
    </citation>
    <scope>NUCLEOTIDE SEQUENCE [LARGE SCALE GENOMIC DNA]</scope>
    <source>
        <strain evidence="3">28A</strain>
    </source>
</reference>
<name>R0JXP6_EXST2</name>
<dbReference type="EMBL" id="KB908855">
    <property type="protein sequence ID" value="EOA82259.1"/>
    <property type="molecule type" value="Genomic_DNA"/>
</dbReference>
<sequence length="284" mass="32850">MDLQDMESVSNRHDYPTDEENTTTQSVHGIKPNAASDESHPTNVKPAKTYAHTSDQDISRYKDDCEMTVHRQENSLHTFRVWYDELAAIEPQIKPSSIERNVINTVNDYTWKPWAPEASFTSEPDYDSSLNITQEDWIQFMERLFSAETLPLDITLLMQRIWPIYNIAASEDKVGRLGFTVQAAAADISLLKRVMEQVLHDERSWPAFPLSARDRLDDKVVEESISLEDCKSWNGYEKDLGILMRTVSRGVTHNPASIERWQEAYRIRKVKNEEEVQSTQQQIE</sequence>
<dbReference type="HOGENOM" id="CLU_980609_0_0_1"/>
<protein>
    <submittedName>
        <fullName evidence="2">Uncharacterized protein</fullName>
    </submittedName>
</protein>
<proteinExistence type="predicted"/>
<evidence type="ECO:0000313" key="3">
    <source>
        <dbReference type="Proteomes" id="UP000016935"/>
    </source>
</evidence>
<evidence type="ECO:0000313" key="2">
    <source>
        <dbReference type="EMBL" id="EOA82259.1"/>
    </source>
</evidence>
<dbReference type="Proteomes" id="UP000016935">
    <property type="component" value="Unassembled WGS sequence"/>
</dbReference>
<reference evidence="2 3" key="2">
    <citation type="journal article" date="2013" name="PLoS Genet.">
        <title>Comparative genome structure, secondary metabolite, and effector coding capacity across Cochliobolus pathogens.</title>
        <authorList>
            <person name="Condon B.J."/>
            <person name="Leng Y."/>
            <person name="Wu D."/>
            <person name="Bushley K.E."/>
            <person name="Ohm R.A."/>
            <person name="Otillar R."/>
            <person name="Martin J."/>
            <person name="Schackwitz W."/>
            <person name="Grimwood J."/>
            <person name="MohdZainudin N."/>
            <person name="Xue C."/>
            <person name="Wang R."/>
            <person name="Manning V.A."/>
            <person name="Dhillon B."/>
            <person name="Tu Z.J."/>
            <person name="Steffenson B.J."/>
            <person name="Salamov A."/>
            <person name="Sun H."/>
            <person name="Lowry S."/>
            <person name="LaButti K."/>
            <person name="Han J."/>
            <person name="Copeland A."/>
            <person name="Lindquist E."/>
            <person name="Barry K."/>
            <person name="Schmutz J."/>
            <person name="Baker S.E."/>
            <person name="Ciuffetti L.M."/>
            <person name="Grigoriev I.V."/>
            <person name="Zhong S."/>
            <person name="Turgeon B.G."/>
        </authorList>
    </citation>
    <scope>NUCLEOTIDE SEQUENCE [LARGE SCALE GENOMIC DNA]</scope>
    <source>
        <strain evidence="3">28A</strain>
    </source>
</reference>
<organism evidence="2 3">
    <name type="scientific">Exserohilum turcicum (strain 28A)</name>
    <name type="common">Northern leaf blight fungus</name>
    <name type="synonym">Setosphaeria turcica</name>
    <dbReference type="NCBI Taxonomy" id="671987"/>
    <lineage>
        <taxon>Eukaryota</taxon>
        <taxon>Fungi</taxon>
        <taxon>Dikarya</taxon>
        <taxon>Ascomycota</taxon>
        <taxon>Pezizomycotina</taxon>
        <taxon>Dothideomycetes</taxon>
        <taxon>Pleosporomycetidae</taxon>
        <taxon>Pleosporales</taxon>
        <taxon>Pleosporineae</taxon>
        <taxon>Pleosporaceae</taxon>
        <taxon>Exserohilum</taxon>
    </lineage>
</organism>
<dbReference type="AlphaFoldDB" id="R0JXP6"/>
<feature type="region of interest" description="Disordered" evidence="1">
    <location>
        <begin position="1"/>
        <end position="53"/>
    </location>
</feature>
<keyword evidence="3" id="KW-1185">Reference proteome</keyword>
<accession>R0JXP6</accession>